<dbReference type="InterPro" id="IPR017900">
    <property type="entry name" value="4Fe4S_Fe_S_CS"/>
</dbReference>
<feature type="domain" description="4Fe-4S ferredoxin-type" evidence="5">
    <location>
        <begin position="31"/>
        <end position="58"/>
    </location>
</feature>
<keyword evidence="2" id="KW-0479">Metal-binding</keyword>
<reference evidence="6 7" key="1">
    <citation type="submission" date="2022-06" db="EMBL/GenBank/DDBJ databases">
        <title>Isolation of gut microbiota from human fecal samples.</title>
        <authorList>
            <person name="Pamer E.G."/>
            <person name="Barat B."/>
            <person name="Waligurski E."/>
            <person name="Medina S."/>
            <person name="Paddock L."/>
            <person name="Mostad J."/>
        </authorList>
    </citation>
    <scope>NUCLEOTIDE SEQUENCE [LARGE SCALE GENOMIC DNA]</scope>
    <source>
        <strain evidence="6 7">SL.3.17</strain>
    </source>
</reference>
<evidence type="ECO:0000256" key="2">
    <source>
        <dbReference type="ARBA" id="ARBA00022723"/>
    </source>
</evidence>
<dbReference type="InterPro" id="IPR001308">
    <property type="entry name" value="ETF_a/FixB"/>
</dbReference>
<evidence type="ECO:0000256" key="4">
    <source>
        <dbReference type="ARBA" id="ARBA00023014"/>
    </source>
</evidence>
<dbReference type="PROSITE" id="PS51379">
    <property type="entry name" value="4FE4S_FER_2"/>
    <property type="match status" value="2"/>
</dbReference>
<dbReference type="Pfam" id="PF01012">
    <property type="entry name" value="ETF"/>
    <property type="match status" value="1"/>
</dbReference>
<dbReference type="RefSeq" id="WP_256133146.1">
    <property type="nucleotide sequence ID" value="NZ_JANFXK010000018.1"/>
</dbReference>
<keyword evidence="7" id="KW-1185">Reference proteome</keyword>
<evidence type="ECO:0000313" key="7">
    <source>
        <dbReference type="Proteomes" id="UP001524502"/>
    </source>
</evidence>
<keyword evidence="4" id="KW-0411">Iron-sulfur</keyword>
<dbReference type="InterPro" id="IPR014731">
    <property type="entry name" value="ETF_asu_C"/>
</dbReference>
<keyword evidence="3" id="KW-0408">Iron</keyword>
<comment type="caution">
    <text evidence="6">The sequence shown here is derived from an EMBL/GenBank/DDBJ whole genome shotgun (WGS) entry which is preliminary data.</text>
</comment>
<dbReference type="PIRSF" id="PIRSF000089">
    <property type="entry name" value="Electra_flavoP_a"/>
    <property type="match status" value="1"/>
</dbReference>
<dbReference type="Gene3D" id="3.40.50.1220">
    <property type="entry name" value="TPP-binding domain"/>
    <property type="match status" value="1"/>
</dbReference>
<organism evidence="6 7">
    <name type="scientific">Anaerovorax odorimutans</name>
    <dbReference type="NCBI Taxonomy" id="109327"/>
    <lineage>
        <taxon>Bacteria</taxon>
        <taxon>Bacillati</taxon>
        <taxon>Bacillota</taxon>
        <taxon>Clostridia</taxon>
        <taxon>Peptostreptococcales</taxon>
        <taxon>Anaerovoracaceae</taxon>
        <taxon>Anaerovorax</taxon>
    </lineage>
</organism>
<name>A0ABT1RRY6_9FIRM</name>
<dbReference type="Proteomes" id="UP001524502">
    <property type="component" value="Unassembled WGS sequence"/>
</dbReference>
<dbReference type="EMBL" id="JANFXK010000018">
    <property type="protein sequence ID" value="MCQ4637956.1"/>
    <property type="molecule type" value="Genomic_DNA"/>
</dbReference>
<dbReference type="InterPro" id="IPR029035">
    <property type="entry name" value="DHS-like_NAD/FAD-binding_dom"/>
</dbReference>
<evidence type="ECO:0000313" key="6">
    <source>
        <dbReference type="EMBL" id="MCQ4637956.1"/>
    </source>
</evidence>
<evidence type="ECO:0000256" key="3">
    <source>
        <dbReference type="ARBA" id="ARBA00023004"/>
    </source>
</evidence>
<protein>
    <submittedName>
        <fullName evidence="6">Electron transfer flavoprotein subunit alpha</fullName>
    </submittedName>
</protein>
<proteinExistence type="inferred from homology"/>
<dbReference type="InterPro" id="IPR014730">
    <property type="entry name" value="ETF_a/b_N"/>
</dbReference>
<evidence type="ECO:0000256" key="1">
    <source>
        <dbReference type="ARBA" id="ARBA00005817"/>
    </source>
</evidence>
<dbReference type="CDD" id="cd01715">
    <property type="entry name" value="ETF_alpha"/>
    <property type="match status" value="1"/>
</dbReference>
<dbReference type="PANTHER" id="PTHR43153:SF1">
    <property type="entry name" value="ELECTRON TRANSFER FLAVOPROTEIN SUBUNIT ALPHA, MITOCHONDRIAL"/>
    <property type="match status" value="1"/>
</dbReference>
<dbReference type="Gene3D" id="3.40.50.620">
    <property type="entry name" value="HUPs"/>
    <property type="match status" value="1"/>
</dbReference>
<dbReference type="InterPro" id="IPR014729">
    <property type="entry name" value="Rossmann-like_a/b/a_fold"/>
</dbReference>
<comment type="similarity">
    <text evidence="1">Belongs to the ETF alpha-subunit/FixB family.</text>
</comment>
<dbReference type="SUPFAM" id="SSF52467">
    <property type="entry name" value="DHS-like NAD/FAD-binding domain"/>
    <property type="match status" value="1"/>
</dbReference>
<dbReference type="Pfam" id="PF12838">
    <property type="entry name" value="Fer4_7"/>
    <property type="match status" value="1"/>
</dbReference>
<sequence>MAIQVIKDKCKGCKLCLKACPFDAIEMDGKLAVINEKCTACNQCIDACPFKAIEKTGDDEAVDLSAYKNVWVFAEQRNGKLMNVALELIGEGYRLAKEISADTKICAVLIGDNIGHLADECYAYGAEEVILIEDPLLKNYTTDAYTKVLVDACHEYKPELVIYGATHIGRDLAPRVAARMNTGLTADCTRLDIKVSSYIEYADKNTTLDTSTLDPKDPSTGIKQTRPAFGGNLMATIICPKTRPQMSTVRPGVMQKRDKVEGAKGELTVYKPQIAESDIHVKIVDIVKSAKELVSLTDAEIICSGGRGLGDPSGFELIKKFADKVGGVVGSSRAAVDAGWIDHSHQVGQTGTTVKPKIYFACGISGAIQHLAGMQTSDIIVAINKDPDAPIFEVADFGIVGDLYKVIPQIIEEWDNAEELYDASTK</sequence>
<dbReference type="Pfam" id="PF00766">
    <property type="entry name" value="ETF_alpha"/>
    <property type="match status" value="1"/>
</dbReference>
<dbReference type="SMART" id="SM00893">
    <property type="entry name" value="ETF"/>
    <property type="match status" value="1"/>
</dbReference>
<accession>A0ABT1RRY6</accession>
<dbReference type="InterPro" id="IPR033947">
    <property type="entry name" value="ETF_alpha_N"/>
</dbReference>
<dbReference type="PANTHER" id="PTHR43153">
    <property type="entry name" value="ELECTRON TRANSFER FLAVOPROTEIN ALPHA"/>
    <property type="match status" value="1"/>
</dbReference>
<dbReference type="InterPro" id="IPR017896">
    <property type="entry name" value="4Fe4S_Fe-S-bd"/>
</dbReference>
<evidence type="ECO:0000259" key="5">
    <source>
        <dbReference type="PROSITE" id="PS51379"/>
    </source>
</evidence>
<dbReference type="Gene3D" id="3.30.70.20">
    <property type="match status" value="2"/>
</dbReference>
<dbReference type="PROSITE" id="PS00198">
    <property type="entry name" value="4FE4S_FER_1"/>
    <property type="match status" value="2"/>
</dbReference>
<feature type="domain" description="4Fe-4S ferredoxin-type" evidence="5">
    <location>
        <begin position="1"/>
        <end position="30"/>
    </location>
</feature>
<dbReference type="SUPFAM" id="SSF54862">
    <property type="entry name" value="4Fe-4S ferredoxins"/>
    <property type="match status" value="1"/>
</dbReference>
<dbReference type="SUPFAM" id="SSF52402">
    <property type="entry name" value="Adenine nucleotide alpha hydrolases-like"/>
    <property type="match status" value="1"/>
</dbReference>
<gene>
    <name evidence="6" type="ORF">NE619_14565</name>
</gene>